<dbReference type="SUPFAM" id="SSF56042">
    <property type="entry name" value="PurM C-terminal domain-like"/>
    <property type="match status" value="1"/>
</dbReference>
<dbReference type="InterPro" id="IPR004733">
    <property type="entry name" value="PurM_cligase"/>
</dbReference>
<dbReference type="EMBL" id="JACOOO010000031">
    <property type="protein sequence ID" value="MBC5629974.1"/>
    <property type="molecule type" value="Genomic_DNA"/>
</dbReference>
<keyword evidence="7 12" id="KW-0067">ATP-binding</keyword>
<sequence>MLTYKESGVNIEEGYKSVKLIQNYAKETMSKYVLNGLGSFGGMIEIPEGYRRPVLVSGTDGVGTKLDIACKKRKYDTVGIDCVAMCVNDILCHGARPLYFLDYIACGKLEAEVAADLVKGVSEGCLQSACALIGGETAEMPGFYKEGDYDIAGFAVGVIEKDQIISGQDIKEGDRLIGIASSGIHSNGYSLVRKVFNDLDREFNGRPIYETLLEPTKIYVKPVLSILDKFTVKGMAHITGGGFIENVPRMFNGRENLTAVIEKESYELPEIFLEMERLGVNREHMYNTFNMGIGFILCVDEKDVNDILNELKECGEEAYEIGYITSGGEGICLK</sequence>
<dbReference type="InterPro" id="IPR036676">
    <property type="entry name" value="PurM-like_C_sf"/>
</dbReference>
<keyword evidence="12" id="KW-0963">Cytoplasm</keyword>
<evidence type="ECO:0000256" key="4">
    <source>
        <dbReference type="ARBA" id="ARBA00020367"/>
    </source>
</evidence>
<dbReference type="Proteomes" id="UP000596929">
    <property type="component" value="Unassembled WGS sequence"/>
</dbReference>
<protein>
    <recommendedName>
        <fullName evidence="4 12">Phosphoribosylformylglycinamidine cyclo-ligase</fullName>
        <ecNumber evidence="3 12">6.3.3.1</ecNumber>
    </recommendedName>
    <alternativeName>
        <fullName evidence="9 12">AIR synthase</fullName>
    </alternativeName>
    <alternativeName>
        <fullName evidence="10 12">AIRS</fullName>
    </alternativeName>
    <alternativeName>
        <fullName evidence="8 12">Phosphoribosyl-aminoimidazole synthetase</fullName>
    </alternativeName>
</protein>
<keyword evidence="6 12" id="KW-0547">Nucleotide-binding</keyword>
<evidence type="ECO:0000256" key="6">
    <source>
        <dbReference type="ARBA" id="ARBA00022741"/>
    </source>
</evidence>
<keyword evidence="12" id="KW-0658">Purine biosynthesis</keyword>
<reference evidence="15 16" key="1">
    <citation type="submission" date="2020-08" db="EMBL/GenBank/DDBJ databases">
        <title>Genome public.</title>
        <authorList>
            <person name="Liu C."/>
            <person name="Sun Q."/>
        </authorList>
    </citation>
    <scope>NUCLEOTIDE SEQUENCE [LARGE SCALE GENOMIC DNA]</scope>
    <source>
        <strain evidence="15 16">NSJ-6</strain>
    </source>
</reference>
<dbReference type="InterPro" id="IPR036921">
    <property type="entry name" value="PurM-like_N_sf"/>
</dbReference>
<evidence type="ECO:0000256" key="2">
    <source>
        <dbReference type="ARBA" id="ARBA00010280"/>
    </source>
</evidence>
<dbReference type="SUPFAM" id="SSF55326">
    <property type="entry name" value="PurM N-terminal domain-like"/>
    <property type="match status" value="1"/>
</dbReference>
<evidence type="ECO:0000256" key="10">
    <source>
        <dbReference type="ARBA" id="ARBA00033093"/>
    </source>
</evidence>
<dbReference type="PANTHER" id="PTHR10520">
    <property type="entry name" value="TRIFUNCTIONAL PURINE BIOSYNTHETIC PROTEIN ADENOSINE-3-RELATED"/>
    <property type="match status" value="1"/>
</dbReference>
<name>A0ABR7DEZ6_9CLOT</name>
<keyword evidence="16" id="KW-1185">Reference proteome</keyword>
<evidence type="ECO:0000256" key="8">
    <source>
        <dbReference type="ARBA" id="ARBA00031908"/>
    </source>
</evidence>
<accession>A0ABR7DEZ6</accession>
<comment type="caution">
    <text evidence="15">The sequence shown here is derived from an EMBL/GenBank/DDBJ whole genome shotgun (WGS) entry which is preliminary data.</text>
</comment>
<evidence type="ECO:0000256" key="3">
    <source>
        <dbReference type="ARBA" id="ARBA00013047"/>
    </source>
</evidence>
<evidence type="ECO:0000313" key="16">
    <source>
        <dbReference type="Proteomes" id="UP000596929"/>
    </source>
</evidence>
<keyword evidence="5 12" id="KW-0436">Ligase</keyword>
<dbReference type="InterPro" id="IPR016188">
    <property type="entry name" value="PurM-like_N"/>
</dbReference>
<evidence type="ECO:0000259" key="13">
    <source>
        <dbReference type="Pfam" id="PF00586"/>
    </source>
</evidence>
<comment type="similarity">
    <text evidence="2 12">Belongs to the AIR synthase family.</text>
</comment>
<dbReference type="NCBIfam" id="TIGR00878">
    <property type="entry name" value="purM"/>
    <property type="match status" value="1"/>
</dbReference>
<evidence type="ECO:0000313" key="15">
    <source>
        <dbReference type="EMBL" id="MBC5629974.1"/>
    </source>
</evidence>
<dbReference type="Gene3D" id="3.30.1330.10">
    <property type="entry name" value="PurM-like, N-terminal domain"/>
    <property type="match status" value="1"/>
</dbReference>
<evidence type="ECO:0000256" key="1">
    <source>
        <dbReference type="ARBA" id="ARBA00004686"/>
    </source>
</evidence>
<evidence type="ECO:0000256" key="7">
    <source>
        <dbReference type="ARBA" id="ARBA00022840"/>
    </source>
</evidence>
<dbReference type="PANTHER" id="PTHR10520:SF12">
    <property type="entry name" value="TRIFUNCTIONAL PURINE BIOSYNTHETIC PROTEIN ADENOSINE-3"/>
    <property type="match status" value="1"/>
</dbReference>
<dbReference type="EC" id="6.3.3.1" evidence="3 12"/>
<dbReference type="InterPro" id="IPR010918">
    <property type="entry name" value="PurM-like_C_dom"/>
</dbReference>
<dbReference type="RefSeq" id="WP_186860493.1">
    <property type="nucleotide sequence ID" value="NZ_JACOOO010000031.1"/>
</dbReference>
<comment type="pathway">
    <text evidence="1 12">Purine metabolism; IMP biosynthesis via de novo pathway; 5-amino-1-(5-phospho-D-ribosyl)imidazole from N(2)-formyl-N(1)-(5-phospho-D-ribosyl)glycinamide: step 2/2.</text>
</comment>
<evidence type="ECO:0000256" key="9">
    <source>
        <dbReference type="ARBA" id="ARBA00032931"/>
    </source>
</evidence>
<evidence type="ECO:0000256" key="11">
    <source>
        <dbReference type="ARBA" id="ARBA00049057"/>
    </source>
</evidence>
<organism evidence="15 16">
    <name type="scientific">Clostridium hominis</name>
    <dbReference type="NCBI Taxonomy" id="2763036"/>
    <lineage>
        <taxon>Bacteria</taxon>
        <taxon>Bacillati</taxon>
        <taxon>Bacillota</taxon>
        <taxon>Clostridia</taxon>
        <taxon>Eubacteriales</taxon>
        <taxon>Clostridiaceae</taxon>
        <taxon>Clostridium</taxon>
    </lineage>
</organism>
<evidence type="ECO:0000259" key="14">
    <source>
        <dbReference type="Pfam" id="PF02769"/>
    </source>
</evidence>
<comment type="subcellular location">
    <subcellularLocation>
        <location evidence="12">Cytoplasm</location>
    </subcellularLocation>
</comment>
<evidence type="ECO:0000256" key="5">
    <source>
        <dbReference type="ARBA" id="ARBA00022598"/>
    </source>
</evidence>
<dbReference type="Pfam" id="PF02769">
    <property type="entry name" value="AIRS_C"/>
    <property type="match status" value="1"/>
</dbReference>
<dbReference type="HAMAP" id="MF_00741">
    <property type="entry name" value="AIRS"/>
    <property type="match status" value="1"/>
</dbReference>
<feature type="domain" description="PurM-like N-terminal" evidence="13">
    <location>
        <begin position="55"/>
        <end position="159"/>
    </location>
</feature>
<gene>
    <name evidence="12" type="primary">purM</name>
    <name evidence="15" type="ORF">H8S20_13945</name>
</gene>
<dbReference type="Gene3D" id="3.90.650.10">
    <property type="entry name" value="PurM-like C-terminal domain"/>
    <property type="match status" value="1"/>
</dbReference>
<proteinExistence type="inferred from homology"/>
<evidence type="ECO:0000256" key="12">
    <source>
        <dbReference type="HAMAP-Rule" id="MF_00741"/>
    </source>
</evidence>
<dbReference type="GO" id="GO:0004641">
    <property type="term" value="F:phosphoribosylformylglycinamidine cyclo-ligase activity"/>
    <property type="evidence" value="ECO:0007669"/>
    <property type="project" value="UniProtKB-EC"/>
</dbReference>
<feature type="domain" description="PurM-like C-terminal" evidence="14">
    <location>
        <begin position="171"/>
        <end position="329"/>
    </location>
</feature>
<comment type="catalytic activity">
    <reaction evidence="11 12">
        <text>2-formamido-N(1)-(5-O-phospho-beta-D-ribosyl)acetamidine + ATP = 5-amino-1-(5-phospho-beta-D-ribosyl)imidazole + ADP + phosphate + H(+)</text>
        <dbReference type="Rhea" id="RHEA:23032"/>
        <dbReference type="ChEBI" id="CHEBI:15378"/>
        <dbReference type="ChEBI" id="CHEBI:30616"/>
        <dbReference type="ChEBI" id="CHEBI:43474"/>
        <dbReference type="ChEBI" id="CHEBI:137981"/>
        <dbReference type="ChEBI" id="CHEBI:147287"/>
        <dbReference type="ChEBI" id="CHEBI:456216"/>
        <dbReference type="EC" id="6.3.3.1"/>
    </reaction>
</comment>
<dbReference type="Pfam" id="PF00586">
    <property type="entry name" value="AIRS"/>
    <property type="match status" value="1"/>
</dbReference>
<dbReference type="CDD" id="cd02196">
    <property type="entry name" value="PurM"/>
    <property type="match status" value="1"/>
</dbReference>